<keyword evidence="6" id="KW-1185">Reference proteome</keyword>
<dbReference type="PROSITE" id="PS01276">
    <property type="entry name" value="PEPTIDASE_U32"/>
    <property type="match status" value="1"/>
</dbReference>
<dbReference type="Proteomes" id="UP000199689">
    <property type="component" value="Unassembled WGS sequence"/>
</dbReference>
<keyword evidence="1 5" id="KW-0645">Protease</keyword>
<dbReference type="GO" id="GO:0006508">
    <property type="term" value="P:proteolysis"/>
    <property type="evidence" value="ECO:0007669"/>
    <property type="project" value="UniProtKB-KW"/>
</dbReference>
<dbReference type="STRING" id="209880.SAMN02910343_00107"/>
<evidence type="ECO:0000256" key="3">
    <source>
        <dbReference type="ARBA" id="ARBA00038374"/>
    </source>
</evidence>
<dbReference type="RefSeq" id="WP_091362721.1">
    <property type="nucleotide sequence ID" value="NZ_FMXA01000003.1"/>
</dbReference>
<evidence type="ECO:0000313" key="5">
    <source>
        <dbReference type="EMBL" id="SDA37425.1"/>
    </source>
</evidence>
<dbReference type="InterPro" id="IPR001539">
    <property type="entry name" value="Peptidase_U32"/>
</dbReference>
<dbReference type="Gene3D" id="2.40.30.10">
    <property type="entry name" value="Translation factors"/>
    <property type="match status" value="1"/>
</dbReference>
<dbReference type="PANTHER" id="PTHR30217">
    <property type="entry name" value="PEPTIDASE U32 FAMILY"/>
    <property type="match status" value="1"/>
</dbReference>
<dbReference type="InterPro" id="IPR032525">
    <property type="entry name" value="Peptidase_U32_C"/>
</dbReference>
<feature type="domain" description="Peptidase family U32 C-terminal" evidence="4">
    <location>
        <begin position="322"/>
        <end position="404"/>
    </location>
</feature>
<reference evidence="5 6" key="1">
    <citation type="submission" date="2016-10" db="EMBL/GenBank/DDBJ databases">
        <authorList>
            <person name="de Groot N.N."/>
        </authorList>
    </citation>
    <scope>NUCLEOTIDE SEQUENCE [LARGE SCALE GENOMIC DNA]</scope>
    <source>
        <strain evidence="5 6">DSM 15230</strain>
    </source>
</reference>
<evidence type="ECO:0000313" key="6">
    <source>
        <dbReference type="Proteomes" id="UP000199689"/>
    </source>
</evidence>
<dbReference type="GeneID" id="87755163"/>
<evidence type="ECO:0000256" key="1">
    <source>
        <dbReference type="ARBA" id="ARBA00022670"/>
    </source>
</evidence>
<comment type="similarity">
    <text evidence="3">Belongs to the peptidase U32 family.</text>
</comment>
<organism evidence="5 6">
    <name type="scientific">Allisonella histaminiformans</name>
    <dbReference type="NCBI Taxonomy" id="209880"/>
    <lineage>
        <taxon>Bacteria</taxon>
        <taxon>Bacillati</taxon>
        <taxon>Bacillota</taxon>
        <taxon>Negativicutes</taxon>
        <taxon>Veillonellales</taxon>
        <taxon>Veillonellaceae</taxon>
        <taxon>Allisonella</taxon>
    </lineage>
</organism>
<dbReference type="AlphaFoldDB" id="A0A1G5UXE9"/>
<dbReference type="PANTHER" id="PTHR30217:SF6">
    <property type="entry name" value="TRNA HYDROXYLATION PROTEIN P"/>
    <property type="match status" value="1"/>
</dbReference>
<dbReference type="EMBL" id="FMXA01000003">
    <property type="protein sequence ID" value="SDA37425.1"/>
    <property type="molecule type" value="Genomic_DNA"/>
</dbReference>
<protein>
    <submittedName>
        <fullName evidence="5">Putative protease</fullName>
    </submittedName>
</protein>
<dbReference type="OrthoDB" id="9807498at2"/>
<sequence length="410" mass="46261">MKKIELLAPAGNMGKMKMAILYGADAVYLAGKGFGLRAYGGNFDNEELEEAVNFAHARGRKVYVTVNIIPRNDDLRGLDDYLRFLESIHVDAVLISDLGVFHLCREVAPGLPIHVSTQASAANWRTVKAWKDMGAERVVMAREVSLKELAEIHRKVDVDLEVFGHGAMCISWSGRCLLSNFFTNGRRQSNKGECVQVCRFKYSVVEETRPGQYWPVEEDEHGTYIFNSKDLCMIDHVKDLIEAGAASLKIEGRMKSVYYVAAVVAAYRKAIDAYYEQGADYKPDWRWRAELEKVSHRPYTTAFAFQNPDYTAQEYEKSQPVQSYDFVGLVQPGQGESGRVTVQQRNHFTTGETLECLTPAGDVFNITVGRLFNQEGEEVDKAPHPLEILTMETEQTLPDYTILRRPNHNG</sequence>
<evidence type="ECO:0000259" key="4">
    <source>
        <dbReference type="Pfam" id="PF16325"/>
    </source>
</evidence>
<dbReference type="Pfam" id="PF01136">
    <property type="entry name" value="Peptidase_U32"/>
    <property type="match status" value="1"/>
</dbReference>
<name>A0A1G5UXE9_9FIRM</name>
<dbReference type="GO" id="GO:0008233">
    <property type="term" value="F:peptidase activity"/>
    <property type="evidence" value="ECO:0007669"/>
    <property type="project" value="UniProtKB-KW"/>
</dbReference>
<evidence type="ECO:0000256" key="2">
    <source>
        <dbReference type="ARBA" id="ARBA00022801"/>
    </source>
</evidence>
<keyword evidence="2" id="KW-0378">Hydrolase</keyword>
<gene>
    <name evidence="5" type="ORF">SAMN02910343_00107</name>
</gene>
<accession>A0A1G5UXE9</accession>
<dbReference type="Pfam" id="PF16325">
    <property type="entry name" value="Peptidase_U32_C"/>
    <property type="match status" value="1"/>
</dbReference>
<dbReference type="InterPro" id="IPR051454">
    <property type="entry name" value="RNA/ubiquinone_mod_enzymes"/>
</dbReference>
<proteinExistence type="inferred from homology"/>